<feature type="transmembrane region" description="Helical" evidence="1">
    <location>
        <begin position="420"/>
        <end position="444"/>
    </location>
</feature>
<protein>
    <recommendedName>
        <fullName evidence="4">ABC-2 type transport system permease protein</fullName>
    </recommendedName>
</protein>
<feature type="transmembrane region" description="Helical" evidence="1">
    <location>
        <begin position="450"/>
        <end position="473"/>
    </location>
</feature>
<keyword evidence="1" id="KW-0812">Transmembrane</keyword>
<keyword evidence="3" id="KW-1185">Reference proteome</keyword>
<feature type="transmembrane region" description="Helical" evidence="1">
    <location>
        <begin position="121"/>
        <end position="145"/>
    </location>
</feature>
<dbReference type="Proteomes" id="UP000046155">
    <property type="component" value="Unassembled WGS sequence"/>
</dbReference>
<evidence type="ECO:0000313" key="3">
    <source>
        <dbReference type="Proteomes" id="UP000046155"/>
    </source>
</evidence>
<dbReference type="Pfam" id="PF16949">
    <property type="entry name" value="ABC_tran_2"/>
    <property type="match status" value="1"/>
</dbReference>
<proteinExistence type="predicted"/>
<feature type="transmembrane region" description="Helical" evidence="1">
    <location>
        <begin position="331"/>
        <end position="352"/>
    </location>
</feature>
<evidence type="ECO:0008006" key="4">
    <source>
        <dbReference type="Google" id="ProtNLM"/>
    </source>
</evidence>
<feature type="transmembrane region" description="Helical" evidence="1">
    <location>
        <begin position="494"/>
        <end position="517"/>
    </location>
</feature>
<evidence type="ECO:0000313" key="2">
    <source>
        <dbReference type="EMBL" id="CEO87586.1"/>
    </source>
</evidence>
<feature type="transmembrane region" description="Helical" evidence="1">
    <location>
        <begin position="32"/>
        <end position="60"/>
    </location>
</feature>
<reference evidence="3" key="1">
    <citation type="submission" date="2015-01" db="EMBL/GenBank/DDBJ databases">
        <authorList>
            <person name="Manzoor Shahid"/>
            <person name="Zubair Saima"/>
        </authorList>
    </citation>
    <scope>NUCLEOTIDE SEQUENCE [LARGE SCALE GENOMIC DNA]</scope>
    <source>
        <strain evidence="3">Sp3</strain>
    </source>
</reference>
<evidence type="ECO:0000256" key="1">
    <source>
        <dbReference type="SAM" id="Phobius"/>
    </source>
</evidence>
<dbReference type="EMBL" id="CDRZ01000017">
    <property type="protein sequence ID" value="CEO87586.1"/>
    <property type="molecule type" value="Genomic_DNA"/>
</dbReference>
<feature type="transmembrane region" description="Helical" evidence="1">
    <location>
        <begin position="191"/>
        <end position="211"/>
    </location>
</feature>
<name>A0A0B7MHW9_9FIRM</name>
<keyword evidence="1" id="KW-1133">Transmembrane helix</keyword>
<feature type="transmembrane region" description="Helical" evidence="1">
    <location>
        <begin position="523"/>
        <end position="545"/>
    </location>
</feature>
<feature type="transmembrane region" description="Helical" evidence="1">
    <location>
        <begin position="151"/>
        <end position="179"/>
    </location>
</feature>
<gene>
    <name evidence="2" type="ORF">SSCH_1130014</name>
</gene>
<feature type="transmembrane region" description="Helical" evidence="1">
    <location>
        <begin position="372"/>
        <end position="390"/>
    </location>
</feature>
<organism evidence="2 3">
    <name type="scientific">Syntrophaceticus schinkii</name>
    <dbReference type="NCBI Taxonomy" id="499207"/>
    <lineage>
        <taxon>Bacteria</taxon>
        <taxon>Bacillati</taxon>
        <taxon>Bacillota</taxon>
        <taxon>Clostridia</taxon>
        <taxon>Thermoanaerobacterales</taxon>
        <taxon>Thermoanaerobacterales Family III. Incertae Sedis</taxon>
        <taxon>Syntrophaceticus</taxon>
    </lineage>
</organism>
<accession>A0A0B7MHW9</accession>
<feature type="transmembrane region" description="Helical" evidence="1">
    <location>
        <begin position="72"/>
        <end position="100"/>
    </location>
</feature>
<keyword evidence="1" id="KW-0472">Membrane</keyword>
<sequence>MKPFLALIRVIFRNYYGISAMKQKYLVEKKELWQPILAVIGIGVGIAFIFSMAMLFSNALYNAGKMIDEPGIVLVLGFLVVAFITFIFDIGTTISTFYFAQDNAILAALPLKPLQVIAARFSLVVTNQYLSQAIILLPPLIVFGMGEGMGLLYIILAALIFLLFPALPLAPAAVISILLMSRAGSKRLKDIFTILTYVLVIVFVIGIQFFMQSLPEGDELSSIESIIQTHGALLTEIGQSFPPAVWVTKALAMAGTAEGLLNLGFFLLLTGALVALMLYLGEKHFYRGLFSGEEVARKHRIINNRKSIWKASSPFKALVLREHRLFIRTPVFLMNVLPVAIIVPVFAVLPLLAQKAMFEFRELGSYLVKYPYLKLSIIAFMTFVAGTLPLSPSAFSREGKLFPLSQLIPASPREQVKAKFWYILAINFICTLPLFVLCIILLRLSLSDTLMLAVLALVTAATVTALGMIIDFARPYFDWEDPQRAVKNNLNVMFIMLITLLFMAITGGISVSLALFAPWWLGYSILLLFVTAISVSLYLWILTLAEKKYRQYEL</sequence>
<dbReference type="OrthoDB" id="138672at2"/>
<dbReference type="InterPro" id="IPR031599">
    <property type="entry name" value="ABC_tran_2"/>
</dbReference>
<dbReference type="AlphaFoldDB" id="A0A0B7MHW9"/>
<feature type="transmembrane region" description="Helical" evidence="1">
    <location>
        <begin position="260"/>
        <end position="280"/>
    </location>
</feature>
<dbReference type="RefSeq" id="WP_044663931.1">
    <property type="nucleotide sequence ID" value="NZ_CDRZ01000017.1"/>
</dbReference>